<reference evidence="1" key="1">
    <citation type="submission" date="2022-07" db="EMBL/GenBank/DDBJ databases">
        <title>Genome Sequence of Phlebia brevispora.</title>
        <authorList>
            <person name="Buettner E."/>
        </authorList>
    </citation>
    <scope>NUCLEOTIDE SEQUENCE</scope>
    <source>
        <strain evidence="1">MPL23</strain>
    </source>
</reference>
<evidence type="ECO:0000313" key="1">
    <source>
        <dbReference type="EMBL" id="KAJ3559556.1"/>
    </source>
</evidence>
<proteinExistence type="predicted"/>
<dbReference type="Proteomes" id="UP001148662">
    <property type="component" value="Unassembled WGS sequence"/>
</dbReference>
<protein>
    <submittedName>
        <fullName evidence="1">Uncharacterized protein</fullName>
    </submittedName>
</protein>
<accession>A0ACC1TFJ9</accession>
<organism evidence="1 2">
    <name type="scientific">Phlebia brevispora</name>
    <dbReference type="NCBI Taxonomy" id="194682"/>
    <lineage>
        <taxon>Eukaryota</taxon>
        <taxon>Fungi</taxon>
        <taxon>Dikarya</taxon>
        <taxon>Basidiomycota</taxon>
        <taxon>Agaricomycotina</taxon>
        <taxon>Agaricomycetes</taxon>
        <taxon>Polyporales</taxon>
        <taxon>Meruliaceae</taxon>
        <taxon>Phlebia</taxon>
    </lineage>
</organism>
<name>A0ACC1TFJ9_9APHY</name>
<comment type="caution">
    <text evidence="1">The sequence shown here is derived from an EMBL/GenBank/DDBJ whole genome shotgun (WGS) entry which is preliminary data.</text>
</comment>
<gene>
    <name evidence="1" type="ORF">NM688_g272</name>
</gene>
<evidence type="ECO:0000313" key="2">
    <source>
        <dbReference type="Proteomes" id="UP001148662"/>
    </source>
</evidence>
<keyword evidence="2" id="KW-1185">Reference proteome</keyword>
<sequence>MSLNLLAIFLYKHELKLSDLIIEILTTPEYKNLARDLLVHEELILSALLQHSESLALGWLQKNYVDSLIKEVQELTRKETGWHFAAARANADQIDEFHIEEMAQQMGSVAPFIWSLLESLLSANEKPKKRGHSDGRKGSGEDAAASVSTAKGGSGSVHPKIHENTGAEEHRRTVVSIRKVSILSTIMLTANQHCNALASIIGLFCHANKTPEKVIETLSRVGITISQNAIHEAIRSLSRESQEKIASLGQTLTVAYAYDNFDVDLKHSVPTLEKLGDTLQHLTSGLLFPIDHLVSADELKCSAYLRQKSRLDDTSDKPSSQLSPPPDWRNLFKIHPEHNTIDGDTGMTARDRWNAWKILQILLYHGPAYFEAFRKSLKDPETIEPIPLNHTPLTPARAMEINNGTVAGNKDALKALLAQGSVGDPHDVQEGGGADVADVSDHVVLFHGDLGSGEKIHSAQLRAILEKTPLHRLQFAIFVFRLFHMKMAAVDALWRIFIKPKSAREDHSSPMRHAAILRPRETGIILSKPGFRRMHQLIQHDCTCQILECWRAAAMKLHSDVRTLDDYAAKKPTFEQLKDLADHIALNYVARQSHFGDLRERPEDQRDKQFENALLANQYYLLYEETCYAMNAGDIGQVELTFAPWACIFKATGKHKYATQVVKHTTDVHFFFPEGLKKAVRYSMLVNPTGKPHCFRPVDWCVERNNLDTKTVHGGDGSNHTVDRILAESPLIGTYKTIYETIETNFHLTHLTTRHGNPVMTSTFQMLSRYIQEDSPYIPKAGRGSAYSIPDIFDQGLLQLMTGMGAENEDVADAEAADAEAHPEEEDLQEDL</sequence>
<dbReference type="EMBL" id="JANHOG010000019">
    <property type="protein sequence ID" value="KAJ3559556.1"/>
    <property type="molecule type" value="Genomic_DNA"/>
</dbReference>